<feature type="domain" description="Phasin" evidence="1">
    <location>
        <begin position="142"/>
        <end position="240"/>
    </location>
</feature>
<dbReference type="InterPro" id="IPR018968">
    <property type="entry name" value="Phasin"/>
</dbReference>
<dbReference type="RefSeq" id="WP_250752617.1">
    <property type="nucleotide sequence ID" value="NZ_CP098401.1"/>
</dbReference>
<dbReference type="Pfam" id="PF09361">
    <property type="entry name" value="Phasin_2"/>
    <property type="match status" value="1"/>
</dbReference>
<gene>
    <name evidence="2" type="primary">phaP</name>
    <name evidence="2" type="ORF">M9980_01475</name>
</gene>
<proteinExistence type="predicted"/>
<dbReference type="Proteomes" id="UP001055580">
    <property type="component" value="Chromosome"/>
</dbReference>
<organism evidence="2 3">
    <name type="scientific">Sphingomonas donggukensis</name>
    <dbReference type="NCBI Taxonomy" id="2949093"/>
    <lineage>
        <taxon>Bacteria</taxon>
        <taxon>Pseudomonadati</taxon>
        <taxon>Pseudomonadota</taxon>
        <taxon>Alphaproteobacteria</taxon>
        <taxon>Sphingomonadales</taxon>
        <taxon>Sphingomonadaceae</taxon>
        <taxon>Sphingomonas</taxon>
    </lineage>
</organism>
<sequence>MATETPTTDVVKAAGDTAIETAKAAETVVKADADIVAKTAETAAPKAPVAPVQAAKRVAKVAKAKAAPVRKAVAKSVKTVAAVQPAPIQKAAKAVATAAGKVASTVKKDITMATKFETPKMLTDMNDRAKAAFDKSGKLASEMGDFSKGNVEALVESTRIAAKGMELIGQDTADYTRKSFEGMTATLKSLATVKSPTEFFKLQGDYMRTAFDAAVQQSSKSTEMFIKLAGDAAKPISNRFALAAEKVKTAA</sequence>
<protein>
    <submittedName>
        <fullName evidence="2">TIGR01841 family phasin</fullName>
    </submittedName>
</protein>
<dbReference type="NCBIfam" id="TIGR01841">
    <property type="entry name" value="phasin"/>
    <property type="match status" value="1"/>
</dbReference>
<dbReference type="InterPro" id="IPR010127">
    <property type="entry name" value="Phasin_subfam-1"/>
</dbReference>
<dbReference type="EMBL" id="CP098401">
    <property type="protein sequence ID" value="URW75929.1"/>
    <property type="molecule type" value="Genomic_DNA"/>
</dbReference>
<name>A0ABY4TU50_9SPHN</name>
<evidence type="ECO:0000259" key="1">
    <source>
        <dbReference type="Pfam" id="PF09361"/>
    </source>
</evidence>
<keyword evidence="3" id="KW-1185">Reference proteome</keyword>
<evidence type="ECO:0000313" key="2">
    <source>
        <dbReference type="EMBL" id="URW75929.1"/>
    </source>
</evidence>
<accession>A0ABY4TU50</accession>
<evidence type="ECO:0000313" key="3">
    <source>
        <dbReference type="Proteomes" id="UP001055580"/>
    </source>
</evidence>
<reference evidence="2" key="1">
    <citation type="submission" date="2022-05" db="EMBL/GenBank/DDBJ databases">
        <title>Sphingomonas sp. strain RMG20 Genome sequencing and assembly.</title>
        <authorList>
            <person name="Kim I."/>
        </authorList>
    </citation>
    <scope>NUCLEOTIDE SEQUENCE</scope>
    <source>
        <strain evidence="2">RMG20</strain>
    </source>
</reference>